<dbReference type="InterPro" id="IPR011990">
    <property type="entry name" value="TPR-like_helical_dom_sf"/>
</dbReference>
<name>A0A9W9IVY7_9EURO</name>
<evidence type="ECO:0000313" key="2">
    <source>
        <dbReference type="EMBL" id="KAJ5184902.1"/>
    </source>
</evidence>
<comment type="caution">
    <text evidence="2">The sequence shown here is derived from an EMBL/GenBank/DDBJ whole genome shotgun (WGS) entry which is preliminary data.</text>
</comment>
<dbReference type="Pfam" id="PF00931">
    <property type="entry name" value="NB-ARC"/>
    <property type="match status" value="1"/>
</dbReference>
<dbReference type="Gene3D" id="1.25.40.10">
    <property type="entry name" value="Tetratricopeptide repeat domain"/>
    <property type="match status" value="1"/>
</dbReference>
<gene>
    <name evidence="2" type="ORF">N7472_009742</name>
</gene>
<dbReference type="PANTHER" id="PTHR35205:SF1">
    <property type="entry name" value="ZU5 DOMAIN-CONTAINING PROTEIN"/>
    <property type="match status" value="1"/>
</dbReference>
<proteinExistence type="predicted"/>
<dbReference type="SUPFAM" id="SSF52540">
    <property type="entry name" value="P-loop containing nucleoside triphosphate hydrolases"/>
    <property type="match status" value="1"/>
</dbReference>
<evidence type="ECO:0000259" key="1">
    <source>
        <dbReference type="Pfam" id="PF00931"/>
    </source>
</evidence>
<sequence>MPVLSGEHPDDRETVETFKTCENAVEWLLGSTSPSLTLIRPALGHLHVFAKFFQVNLAADLNVLYLWGSLLVSKNLKALEEVPRMIKSLAFKAEAFNCYYTDCHVISNVMKEVCFDMQLQFANFFTSCIKHIRAAESDGYGYSLVEKGTRYQQRIQTQYEQATLVLGEALSRLKMSISKGVPGEDRPSVEMDITKSAPKQRCIITPPTRTSRLFDRLDVFVQLDKLLNPDAGEFSLQSVAMHGIGGVGKSSIASFYAEQKFSEHVYDVVLWVWGEKEASLRQSFTDIALRLNLPEAQAQSHNENQALVQDWFRVTKCKWLIIYDNVESAHMLLPYWPRPSPHGRAIITTRNHSLAFEPAASGIEITSWDTETGAEFQLFLLKKSIGQDIDSENTSARTLSEKLSGHALALSQMASLIYDGESKDKFAGFSAAPRKLTAQALIKRDKDSGILTVHRLVQSQFRYFWGPEQRQKFFCDTVTLLSYVMRQSGIEKGQLYDAWEGYNRYLQHVINLRDIFEEERKSSCSFRASLIFCDILNDYQRYLYENCAFEECERTCAVNWAAASTLVSEEDKTKCEGTIISHQAQVLEKLGNMHKAIEICQKGIDIRLGESPRKQILIAYSYCNLGIIYSSSNNFPKATGYFQESRQWWAAHFDDKGETRKYSSSILVSEARCLIGLGEFHKAEEMLDATIAQVREEKPLNFGTLA</sequence>
<feature type="domain" description="NB-ARC" evidence="1">
    <location>
        <begin position="235"/>
        <end position="360"/>
    </location>
</feature>
<reference evidence="2" key="1">
    <citation type="submission" date="2022-11" db="EMBL/GenBank/DDBJ databases">
        <authorList>
            <person name="Petersen C."/>
        </authorList>
    </citation>
    <scope>NUCLEOTIDE SEQUENCE</scope>
    <source>
        <strain evidence="2">IBT 16849</strain>
    </source>
</reference>
<dbReference type="AlphaFoldDB" id="A0A9W9IVY7"/>
<dbReference type="EMBL" id="JAPQKP010000006">
    <property type="protein sequence ID" value="KAJ5184902.1"/>
    <property type="molecule type" value="Genomic_DNA"/>
</dbReference>
<dbReference type="Proteomes" id="UP001150879">
    <property type="component" value="Unassembled WGS sequence"/>
</dbReference>
<dbReference type="InterPro" id="IPR002182">
    <property type="entry name" value="NB-ARC"/>
</dbReference>
<protein>
    <recommendedName>
        <fullName evidence="1">NB-ARC domain-containing protein</fullName>
    </recommendedName>
</protein>
<organism evidence="2 3">
    <name type="scientific">Penicillium cf. griseofulvum</name>
    <dbReference type="NCBI Taxonomy" id="2972120"/>
    <lineage>
        <taxon>Eukaryota</taxon>
        <taxon>Fungi</taxon>
        <taxon>Dikarya</taxon>
        <taxon>Ascomycota</taxon>
        <taxon>Pezizomycotina</taxon>
        <taxon>Eurotiomycetes</taxon>
        <taxon>Eurotiomycetidae</taxon>
        <taxon>Eurotiales</taxon>
        <taxon>Aspergillaceae</taxon>
        <taxon>Penicillium</taxon>
    </lineage>
</organism>
<dbReference type="InterPro" id="IPR019734">
    <property type="entry name" value="TPR_rpt"/>
</dbReference>
<reference evidence="2" key="2">
    <citation type="journal article" date="2023" name="IMA Fungus">
        <title>Comparative genomic study of the Penicillium genus elucidates a diverse pangenome and 15 lateral gene transfer events.</title>
        <authorList>
            <person name="Petersen C."/>
            <person name="Sorensen T."/>
            <person name="Nielsen M.R."/>
            <person name="Sondergaard T.E."/>
            <person name="Sorensen J.L."/>
            <person name="Fitzpatrick D.A."/>
            <person name="Frisvad J.C."/>
            <person name="Nielsen K.L."/>
        </authorList>
    </citation>
    <scope>NUCLEOTIDE SEQUENCE</scope>
    <source>
        <strain evidence="2">IBT 16849</strain>
    </source>
</reference>
<dbReference type="SUPFAM" id="SSF48452">
    <property type="entry name" value="TPR-like"/>
    <property type="match status" value="1"/>
</dbReference>
<accession>A0A9W9IVY7</accession>
<dbReference type="SMART" id="SM00028">
    <property type="entry name" value="TPR"/>
    <property type="match status" value="3"/>
</dbReference>
<dbReference type="GO" id="GO:0043531">
    <property type="term" value="F:ADP binding"/>
    <property type="evidence" value="ECO:0007669"/>
    <property type="project" value="InterPro"/>
</dbReference>
<evidence type="ECO:0000313" key="3">
    <source>
        <dbReference type="Proteomes" id="UP001150879"/>
    </source>
</evidence>
<dbReference type="PANTHER" id="PTHR35205">
    <property type="entry name" value="NB-ARC AND TPR DOMAIN PROTEIN"/>
    <property type="match status" value="1"/>
</dbReference>
<dbReference type="Gene3D" id="3.40.50.300">
    <property type="entry name" value="P-loop containing nucleotide triphosphate hydrolases"/>
    <property type="match status" value="1"/>
</dbReference>
<keyword evidence="3" id="KW-1185">Reference proteome</keyword>
<dbReference type="InterPro" id="IPR027417">
    <property type="entry name" value="P-loop_NTPase"/>
</dbReference>